<sequence length="105" mass="12305">MALSVNQERRKSVPFVAVVLKKGEFESEQMLKSMFGGYYIVQKESSARLRDFQIMRPKGSHLMKLLKFSLLLRTRRSFYVHSSMMEYFVGHVANEWEESQGLSYS</sequence>
<comment type="caution">
    <text evidence="2">The sequence shown here is derived from an EMBL/GenBank/DDBJ whole genome shotgun (WGS) entry which is preliminary data.</text>
</comment>
<evidence type="ECO:0000313" key="1">
    <source>
        <dbReference type="EMBL" id="RXN13341.1"/>
    </source>
</evidence>
<organism evidence="2 3">
    <name type="scientific">Labeo rohita</name>
    <name type="common">Indian major carp</name>
    <name type="synonym">Cyprinus rohita</name>
    <dbReference type="NCBI Taxonomy" id="84645"/>
    <lineage>
        <taxon>Eukaryota</taxon>
        <taxon>Metazoa</taxon>
        <taxon>Chordata</taxon>
        <taxon>Craniata</taxon>
        <taxon>Vertebrata</taxon>
        <taxon>Euteleostomi</taxon>
        <taxon>Actinopterygii</taxon>
        <taxon>Neopterygii</taxon>
        <taxon>Teleostei</taxon>
        <taxon>Ostariophysi</taxon>
        <taxon>Cypriniformes</taxon>
        <taxon>Cyprinidae</taxon>
        <taxon>Labeoninae</taxon>
        <taxon>Labeonini</taxon>
        <taxon>Labeo</taxon>
    </lineage>
</organism>
<keyword evidence="3" id="KW-1185">Reference proteome</keyword>
<accession>A0A498MLB8</accession>
<evidence type="ECO:0000313" key="3">
    <source>
        <dbReference type="Proteomes" id="UP000290572"/>
    </source>
</evidence>
<dbReference type="Proteomes" id="UP000290572">
    <property type="component" value="Unassembled WGS sequence"/>
</dbReference>
<dbReference type="EMBL" id="QBIY01012649">
    <property type="protein sequence ID" value="RXN20144.1"/>
    <property type="molecule type" value="Genomic_DNA"/>
</dbReference>
<dbReference type="EMBL" id="QBIY01012990">
    <property type="protein sequence ID" value="RXN13341.1"/>
    <property type="molecule type" value="Genomic_DNA"/>
</dbReference>
<name>A0A498MLB8_LABRO</name>
<gene>
    <name evidence="2" type="ORF">ROHU_025182</name>
    <name evidence="1" type="ORF">ROHU_029100</name>
</gene>
<evidence type="ECO:0000313" key="2">
    <source>
        <dbReference type="EMBL" id="RXN20144.1"/>
    </source>
</evidence>
<reference evidence="2 3" key="1">
    <citation type="submission" date="2018-03" db="EMBL/GenBank/DDBJ databases">
        <title>Draft genome sequence of Rohu Carp (Labeo rohita).</title>
        <authorList>
            <person name="Das P."/>
            <person name="Kushwaha B."/>
            <person name="Joshi C.G."/>
            <person name="Kumar D."/>
            <person name="Nagpure N.S."/>
            <person name="Sahoo L."/>
            <person name="Das S.P."/>
            <person name="Bit A."/>
            <person name="Patnaik S."/>
            <person name="Meher P.K."/>
            <person name="Jayasankar P."/>
            <person name="Koringa P.G."/>
            <person name="Patel N.V."/>
            <person name="Hinsu A.T."/>
            <person name="Kumar R."/>
            <person name="Pandey M."/>
            <person name="Agarwal S."/>
            <person name="Srivastava S."/>
            <person name="Singh M."/>
            <person name="Iquebal M.A."/>
            <person name="Jaiswal S."/>
            <person name="Angadi U.B."/>
            <person name="Kumar N."/>
            <person name="Raza M."/>
            <person name="Shah T.M."/>
            <person name="Rai A."/>
            <person name="Jena J.K."/>
        </authorList>
    </citation>
    <scope>NUCLEOTIDE SEQUENCE [LARGE SCALE GENOMIC DNA]</scope>
    <source>
        <strain evidence="2">DASCIFA01</strain>
        <tissue evidence="2">Testis</tissue>
    </source>
</reference>
<protein>
    <submittedName>
        <fullName evidence="2">Uncharacterized protein</fullName>
    </submittedName>
</protein>
<dbReference type="AlphaFoldDB" id="A0A498MLB8"/>
<proteinExistence type="predicted"/>